<dbReference type="Gene3D" id="1.20.120.20">
    <property type="entry name" value="Apolipoprotein"/>
    <property type="match status" value="1"/>
</dbReference>
<name>A0A8H3FSD0_9LECA</name>
<dbReference type="OrthoDB" id="4023585at2759"/>
<protein>
    <submittedName>
        <fullName evidence="2">Uncharacterized protein</fullName>
    </submittedName>
</protein>
<feature type="compositionally biased region" description="Basic and acidic residues" evidence="1">
    <location>
        <begin position="162"/>
        <end position="171"/>
    </location>
</feature>
<feature type="compositionally biased region" description="Polar residues" evidence="1">
    <location>
        <begin position="8"/>
        <end position="25"/>
    </location>
</feature>
<evidence type="ECO:0000313" key="2">
    <source>
        <dbReference type="EMBL" id="CAF9929115.1"/>
    </source>
</evidence>
<sequence>MPIDIISPSKTTTQLTTPQSSKKQQLYHFQNPAKDMSFLKTIAIRAPRAPLAVTATTKRVRFSTSPYVQKDSTSAVKETVDSVNKTVGEAAVKGIEKGQKATSTLKSTVGINAKQAEGSAKEMTGEAKGKGSEMAGEAKGKAQEMAGEVKGKTQEVAGQAKGKAEEVKGKM</sequence>
<dbReference type="AlphaFoldDB" id="A0A8H3FSD0"/>
<evidence type="ECO:0000256" key="1">
    <source>
        <dbReference type="SAM" id="MobiDB-lite"/>
    </source>
</evidence>
<comment type="caution">
    <text evidence="2">The sequence shown here is derived from an EMBL/GenBank/DDBJ whole genome shotgun (WGS) entry which is preliminary data.</text>
</comment>
<feature type="region of interest" description="Disordered" evidence="1">
    <location>
        <begin position="1"/>
        <end position="25"/>
    </location>
</feature>
<accession>A0A8H3FSD0</accession>
<feature type="region of interest" description="Disordered" evidence="1">
    <location>
        <begin position="116"/>
        <end position="171"/>
    </location>
</feature>
<keyword evidence="3" id="KW-1185">Reference proteome</keyword>
<proteinExistence type="predicted"/>
<dbReference type="EMBL" id="CAJPDR010000262">
    <property type="protein sequence ID" value="CAF9929115.1"/>
    <property type="molecule type" value="Genomic_DNA"/>
</dbReference>
<gene>
    <name evidence="2" type="ORF">ALECFALPRED_004252</name>
</gene>
<reference evidence="2" key="1">
    <citation type="submission" date="2021-03" db="EMBL/GenBank/DDBJ databases">
        <authorList>
            <person name="Tagirdzhanova G."/>
        </authorList>
    </citation>
    <scope>NUCLEOTIDE SEQUENCE</scope>
</reference>
<organism evidence="2 3">
    <name type="scientific">Alectoria fallacina</name>
    <dbReference type="NCBI Taxonomy" id="1903189"/>
    <lineage>
        <taxon>Eukaryota</taxon>
        <taxon>Fungi</taxon>
        <taxon>Dikarya</taxon>
        <taxon>Ascomycota</taxon>
        <taxon>Pezizomycotina</taxon>
        <taxon>Lecanoromycetes</taxon>
        <taxon>OSLEUM clade</taxon>
        <taxon>Lecanoromycetidae</taxon>
        <taxon>Lecanorales</taxon>
        <taxon>Lecanorineae</taxon>
        <taxon>Parmeliaceae</taxon>
        <taxon>Alectoria</taxon>
    </lineage>
</organism>
<dbReference type="Proteomes" id="UP000664203">
    <property type="component" value="Unassembled WGS sequence"/>
</dbReference>
<feature type="compositionally biased region" description="Basic and acidic residues" evidence="1">
    <location>
        <begin position="119"/>
        <end position="153"/>
    </location>
</feature>
<evidence type="ECO:0000313" key="3">
    <source>
        <dbReference type="Proteomes" id="UP000664203"/>
    </source>
</evidence>